<comment type="caution">
    <text evidence="5">The sequence shown here is derived from an EMBL/GenBank/DDBJ whole genome shotgun (WGS) entry which is preliminary data.</text>
</comment>
<dbReference type="Proteomes" id="UP001595921">
    <property type="component" value="Unassembled WGS sequence"/>
</dbReference>
<keyword evidence="5" id="KW-0031">Aminopeptidase</keyword>
<dbReference type="InterPro" id="IPR001714">
    <property type="entry name" value="Pept_M24_MAP"/>
</dbReference>
<proteinExistence type="predicted"/>
<dbReference type="InterPro" id="IPR000587">
    <property type="entry name" value="Creatinase_N"/>
</dbReference>
<feature type="domain" description="Creatinase N-terminal" evidence="4">
    <location>
        <begin position="9"/>
        <end position="153"/>
    </location>
</feature>
<dbReference type="PANTHER" id="PTHR46112">
    <property type="entry name" value="AMINOPEPTIDASE"/>
    <property type="match status" value="1"/>
</dbReference>
<sequence length="382" mass="41300">MPETPFERRTRAAQDRLRDGAGDALVLFPSRNLLYTAGFDEEPAERHLLLFVPAEGDPVFLVPELYGEQVREESWVGDVRTWADDEDPVAALRSVVDDLGLSGSDGAAGDVADGDVPHVLVDDTMWARFTFDLREALPDATFGLASEVLAPLRRRKDEAELDALRRAGAVADRVVTEVRALGADAVGMTERELAADIERRLREAGGEGIPFGPIVGSGPNGAKPHHAYDDREIESGDPVVLDFGTYVDGYPSDQTRTVVFDGEPSERFREVHEVVRAAQAAAVDAVEPGVTTGAVDAAARDVIEEAGYGERFVHRTGHGVGLDVHEEPYVVAGGEVELEPGMVFSVEPGVYLPGEFGVRVEDLVVVTREGCEQLNDSDRGWA</sequence>
<evidence type="ECO:0000313" key="6">
    <source>
        <dbReference type="Proteomes" id="UP001595921"/>
    </source>
</evidence>
<dbReference type="InterPro" id="IPR036005">
    <property type="entry name" value="Creatinase/aminopeptidase-like"/>
</dbReference>
<keyword evidence="1" id="KW-0479">Metal-binding</keyword>
<keyword evidence="2 5" id="KW-0378">Hydrolase</keyword>
<organism evidence="5 6">
    <name type="scientific">Halobium salinum</name>
    <dbReference type="NCBI Taxonomy" id="1364940"/>
    <lineage>
        <taxon>Archaea</taxon>
        <taxon>Methanobacteriati</taxon>
        <taxon>Methanobacteriota</taxon>
        <taxon>Stenosarchaea group</taxon>
        <taxon>Halobacteria</taxon>
        <taxon>Halobacteriales</taxon>
        <taxon>Haloferacaceae</taxon>
        <taxon>Halobium</taxon>
    </lineage>
</organism>
<dbReference type="AlphaFoldDB" id="A0ABD5PGW7"/>
<gene>
    <name evidence="5" type="ORF">ACFO0N_19450</name>
</gene>
<dbReference type="PANTHER" id="PTHR46112:SF3">
    <property type="entry name" value="AMINOPEPTIDASE YPDF"/>
    <property type="match status" value="1"/>
</dbReference>
<dbReference type="Pfam" id="PF00557">
    <property type="entry name" value="Peptidase_M24"/>
    <property type="match status" value="1"/>
</dbReference>
<dbReference type="PRINTS" id="PR00599">
    <property type="entry name" value="MAPEPTIDASE"/>
</dbReference>
<dbReference type="RefSeq" id="WP_267623174.1">
    <property type="nucleotide sequence ID" value="NZ_JAODIW010000008.1"/>
</dbReference>
<keyword evidence="6" id="KW-1185">Reference proteome</keyword>
<dbReference type="InterPro" id="IPR000994">
    <property type="entry name" value="Pept_M24"/>
</dbReference>
<dbReference type="EC" id="3.4.11.9" evidence="5"/>
<dbReference type="InterPro" id="IPR050659">
    <property type="entry name" value="Peptidase_M24B"/>
</dbReference>
<evidence type="ECO:0000256" key="2">
    <source>
        <dbReference type="ARBA" id="ARBA00022801"/>
    </source>
</evidence>
<dbReference type="SUPFAM" id="SSF53092">
    <property type="entry name" value="Creatinase/prolidase N-terminal domain"/>
    <property type="match status" value="1"/>
</dbReference>
<dbReference type="SUPFAM" id="SSF55920">
    <property type="entry name" value="Creatinase/aminopeptidase"/>
    <property type="match status" value="1"/>
</dbReference>
<dbReference type="EMBL" id="JBHSDS010000010">
    <property type="protein sequence ID" value="MFC4360131.1"/>
    <property type="molecule type" value="Genomic_DNA"/>
</dbReference>
<evidence type="ECO:0000256" key="1">
    <source>
        <dbReference type="ARBA" id="ARBA00022723"/>
    </source>
</evidence>
<evidence type="ECO:0000259" key="3">
    <source>
        <dbReference type="Pfam" id="PF00557"/>
    </source>
</evidence>
<keyword evidence="5" id="KW-0645">Protease</keyword>
<protein>
    <submittedName>
        <fullName evidence="5">Aminopeptidase P family protein</fullName>
        <ecNumber evidence="5">3.4.11.9</ecNumber>
    </submittedName>
</protein>
<reference evidence="5 6" key="1">
    <citation type="journal article" date="2019" name="Int. J. Syst. Evol. Microbiol.">
        <title>The Global Catalogue of Microorganisms (GCM) 10K type strain sequencing project: providing services to taxonomists for standard genome sequencing and annotation.</title>
        <authorList>
            <consortium name="The Broad Institute Genomics Platform"/>
            <consortium name="The Broad Institute Genome Sequencing Center for Infectious Disease"/>
            <person name="Wu L."/>
            <person name="Ma J."/>
        </authorList>
    </citation>
    <scope>NUCLEOTIDE SEQUENCE [LARGE SCALE GENOMIC DNA]</scope>
    <source>
        <strain evidence="5 6">CGMCC 1.12553</strain>
    </source>
</reference>
<name>A0ABD5PGW7_9EURY</name>
<dbReference type="GO" id="GO:0046872">
    <property type="term" value="F:metal ion binding"/>
    <property type="evidence" value="ECO:0007669"/>
    <property type="project" value="UniProtKB-KW"/>
</dbReference>
<feature type="domain" description="Peptidase M24" evidence="3">
    <location>
        <begin position="163"/>
        <end position="367"/>
    </location>
</feature>
<evidence type="ECO:0000313" key="5">
    <source>
        <dbReference type="EMBL" id="MFC4360131.1"/>
    </source>
</evidence>
<dbReference type="PROSITE" id="PS00491">
    <property type="entry name" value="PROLINE_PEPTIDASE"/>
    <property type="match status" value="1"/>
</dbReference>
<dbReference type="CDD" id="cd01092">
    <property type="entry name" value="APP-like"/>
    <property type="match status" value="1"/>
</dbReference>
<evidence type="ECO:0000259" key="4">
    <source>
        <dbReference type="Pfam" id="PF01321"/>
    </source>
</evidence>
<accession>A0ABD5PGW7</accession>
<dbReference type="Pfam" id="PF01321">
    <property type="entry name" value="Creatinase_N"/>
    <property type="match status" value="1"/>
</dbReference>
<dbReference type="Gene3D" id="3.90.230.10">
    <property type="entry name" value="Creatinase/methionine aminopeptidase superfamily"/>
    <property type="match status" value="1"/>
</dbReference>
<dbReference type="InterPro" id="IPR029149">
    <property type="entry name" value="Creatin/AminoP/Spt16_N"/>
</dbReference>
<dbReference type="GO" id="GO:0004177">
    <property type="term" value="F:aminopeptidase activity"/>
    <property type="evidence" value="ECO:0007669"/>
    <property type="project" value="UniProtKB-KW"/>
</dbReference>
<dbReference type="Gene3D" id="3.40.350.10">
    <property type="entry name" value="Creatinase/prolidase N-terminal domain"/>
    <property type="match status" value="1"/>
</dbReference>
<dbReference type="InterPro" id="IPR001131">
    <property type="entry name" value="Peptidase_M24B_aminopep-P_CS"/>
</dbReference>